<keyword evidence="1" id="KW-0694">RNA-binding</keyword>
<dbReference type="PANTHER" id="PTHR12357">
    <property type="entry name" value="YTH YT521-B HOMOLOGY DOMAIN-CONTAINING"/>
    <property type="match status" value="1"/>
</dbReference>
<organism evidence="3 4">
    <name type="scientific">Trifolium medium</name>
    <dbReference type="NCBI Taxonomy" id="97028"/>
    <lineage>
        <taxon>Eukaryota</taxon>
        <taxon>Viridiplantae</taxon>
        <taxon>Streptophyta</taxon>
        <taxon>Embryophyta</taxon>
        <taxon>Tracheophyta</taxon>
        <taxon>Spermatophyta</taxon>
        <taxon>Magnoliopsida</taxon>
        <taxon>eudicotyledons</taxon>
        <taxon>Gunneridae</taxon>
        <taxon>Pentapetalae</taxon>
        <taxon>rosids</taxon>
        <taxon>fabids</taxon>
        <taxon>Fabales</taxon>
        <taxon>Fabaceae</taxon>
        <taxon>Papilionoideae</taxon>
        <taxon>50 kb inversion clade</taxon>
        <taxon>NPAAA clade</taxon>
        <taxon>Hologalegina</taxon>
        <taxon>IRL clade</taxon>
        <taxon>Trifolieae</taxon>
        <taxon>Trifolium</taxon>
    </lineage>
</organism>
<keyword evidence="4" id="KW-1185">Reference proteome</keyword>
<name>A0A392MKF3_9FABA</name>
<evidence type="ECO:0000313" key="3">
    <source>
        <dbReference type="EMBL" id="MCH87653.1"/>
    </source>
</evidence>
<gene>
    <name evidence="3" type="ORF">A2U01_0008530</name>
</gene>
<dbReference type="Proteomes" id="UP000265520">
    <property type="component" value="Unassembled WGS sequence"/>
</dbReference>
<dbReference type="GO" id="GO:0061157">
    <property type="term" value="P:mRNA destabilization"/>
    <property type="evidence" value="ECO:0007669"/>
    <property type="project" value="TreeGrafter"/>
</dbReference>
<comment type="similarity">
    <text evidence="1">Belongs to the YTHDF family.</text>
</comment>
<dbReference type="GO" id="GO:0003729">
    <property type="term" value="F:mRNA binding"/>
    <property type="evidence" value="ECO:0007669"/>
    <property type="project" value="UniProtKB-UniRule"/>
</dbReference>
<dbReference type="GO" id="GO:0005737">
    <property type="term" value="C:cytoplasm"/>
    <property type="evidence" value="ECO:0007669"/>
    <property type="project" value="TreeGrafter"/>
</dbReference>
<comment type="function">
    <text evidence="1">Specifically recognizes and binds N6-methyladenosine (m6A)-containing RNAs, and regulates mRNA stability. M6A is a modification present at internal sites of mRNAs and some non-coding RNAs and plays a role in mRNA stability and processing.</text>
</comment>
<evidence type="ECO:0000313" key="4">
    <source>
        <dbReference type="Proteomes" id="UP000265520"/>
    </source>
</evidence>
<protein>
    <recommendedName>
        <fullName evidence="1">YTH domain-containing family protein</fullName>
    </recommendedName>
</protein>
<dbReference type="PROSITE" id="PS50882">
    <property type="entry name" value="YTH"/>
    <property type="match status" value="1"/>
</dbReference>
<dbReference type="Gene3D" id="3.10.590.10">
    <property type="entry name" value="ph1033 like domains"/>
    <property type="match status" value="1"/>
</dbReference>
<feature type="domain" description="YTH" evidence="2">
    <location>
        <begin position="19"/>
        <end position="122"/>
    </location>
</feature>
<dbReference type="Pfam" id="PF04146">
    <property type="entry name" value="YTH"/>
    <property type="match status" value="1"/>
</dbReference>
<evidence type="ECO:0000259" key="2">
    <source>
        <dbReference type="PROSITE" id="PS50882"/>
    </source>
</evidence>
<dbReference type="InterPro" id="IPR007275">
    <property type="entry name" value="YTH_domain"/>
</dbReference>
<evidence type="ECO:0000256" key="1">
    <source>
        <dbReference type="RuleBase" id="RU369095"/>
    </source>
</evidence>
<dbReference type="GO" id="GO:1990247">
    <property type="term" value="F:N6-methyladenosine-containing RNA reader activity"/>
    <property type="evidence" value="ECO:0007669"/>
    <property type="project" value="UniProtKB-UniRule"/>
</dbReference>
<proteinExistence type="inferred from homology"/>
<dbReference type="EMBL" id="LXQA010012657">
    <property type="protein sequence ID" value="MCH87653.1"/>
    <property type="molecule type" value="Genomic_DNA"/>
</dbReference>
<sequence length="122" mass="14071">MNEGRRASNSSYDKNVKSLGPVTFLLKGQDLPIKSDNQKVNPVPNKQQYDLSENYSDAKFSVTKSYSKDDIHKVNTSGQCVGLEKMASPVDFDRTVEYWQQDRWTCYFSVKLHIIKDISYHK</sequence>
<dbReference type="AlphaFoldDB" id="A0A392MKF3"/>
<comment type="caution">
    <text evidence="3">The sequence shown here is derived from an EMBL/GenBank/DDBJ whole genome shotgun (WGS) entry which is preliminary data.</text>
</comment>
<accession>A0A392MKF3</accession>
<reference evidence="3 4" key="1">
    <citation type="journal article" date="2018" name="Front. Plant Sci.">
        <title>Red Clover (Trifolium pratense) and Zigzag Clover (T. medium) - A Picture of Genomic Similarities and Differences.</title>
        <authorList>
            <person name="Dluhosova J."/>
            <person name="Istvanek J."/>
            <person name="Nedelnik J."/>
            <person name="Repkova J."/>
        </authorList>
    </citation>
    <scope>NUCLEOTIDE SEQUENCE [LARGE SCALE GENOMIC DNA]</scope>
    <source>
        <strain evidence="4">cv. 10/8</strain>
        <tissue evidence="3">Leaf</tissue>
    </source>
</reference>
<dbReference type="InterPro" id="IPR045168">
    <property type="entry name" value="YTH_prot"/>
</dbReference>
<dbReference type="PANTHER" id="PTHR12357:SF126">
    <property type="entry name" value="YTH DOMAIN-CONTAINING FAMILY PROTEIN"/>
    <property type="match status" value="1"/>
</dbReference>